<organism evidence="6 7">
    <name type="scientific">Fontibacillus panacisegetis</name>
    <dbReference type="NCBI Taxonomy" id="670482"/>
    <lineage>
        <taxon>Bacteria</taxon>
        <taxon>Bacillati</taxon>
        <taxon>Bacillota</taxon>
        <taxon>Bacilli</taxon>
        <taxon>Bacillales</taxon>
        <taxon>Paenibacillaceae</taxon>
        <taxon>Fontibacillus</taxon>
    </lineage>
</organism>
<dbReference type="NCBIfam" id="TIGR02890">
    <property type="entry name" value="bacill_yteA"/>
    <property type="match status" value="1"/>
</dbReference>
<dbReference type="EMBL" id="FNBG01000002">
    <property type="protein sequence ID" value="SDE76530.1"/>
    <property type="molecule type" value="Genomic_DNA"/>
</dbReference>
<evidence type="ECO:0000256" key="3">
    <source>
        <dbReference type="ARBA" id="ARBA00022833"/>
    </source>
</evidence>
<dbReference type="RefSeq" id="WP_091226517.1">
    <property type="nucleotide sequence ID" value="NZ_FNBG01000002.1"/>
</dbReference>
<dbReference type="Gene3D" id="1.20.120.910">
    <property type="entry name" value="DksA, coiled-coil domain"/>
    <property type="match status" value="1"/>
</dbReference>
<evidence type="ECO:0000256" key="1">
    <source>
        <dbReference type="ARBA" id="ARBA00022723"/>
    </source>
</evidence>
<evidence type="ECO:0000313" key="6">
    <source>
        <dbReference type="EMBL" id="SDE76530.1"/>
    </source>
</evidence>
<dbReference type="InterPro" id="IPR000962">
    <property type="entry name" value="Znf_DskA_TraR"/>
</dbReference>
<evidence type="ECO:0000259" key="5">
    <source>
        <dbReference type="Pfam" id="PF01258"/>
    </source>
</evidence>
<gene>
    <name evidence="6" type="ORF">SAMN04488542_10238</name>
</gene>
<comment type="caution">
    <text evidence="4">Lacks conserved residue(s) required for the propagation of feature annotation.</text>
</comment>
<proteinExistence type="predicted"/>
<evidence type="ECO:0000256" key="4">
    <source>
        <dbReference type="PROSITE-ProRule" id="PRU00510"/>
    </source>
</evidence>
<name>A0A1G7FKZ0_9BACL</name>
<dbReference type="InterPro" id="IPR014240">
    <property type="entry name" value="YteA"/>
</dbReference>
<dbReference type="STRING" id="670482.SAMN04488542_10238"/>
<keyword evidence="2" id="KW-0863">Zinc-finger</keyword>
<feature type="domain" description="Zinc finger DksA/TraR C4-type" evidence="5">
    <location>
        <begin position="90"/>
        <end position="118"/>
    </location>
</feature>
<dbReference type="SUPFAM" id="SSF109635">
    <property type="entry name" value="DnaK suppressor protein DksA, alpha-hairpin domain"/>
    <property type="match status" value="1"/>
</dbReference>
<dbReference type="PANTHER" id="PTHR33823:SF4">
    <property type="entry name" value="GENERAL STRESS PROTEIN 16O"/>
    <property type="match status" value="1"/>
</dbReference>
<dbReference type="InterPro" id="IPR037187">
    <property type="entry name" value="DnaK_N"/>
</dbReference>
<accession>A0A1G7FKZ0</accession>
<dbReference type="GO" id="GO:0008270">
    <property type="term" value="F:zinc ion binding"/>
    <property type="evidence" value="ECO:0007669"/>
    <property type="project" value="UniProtKB-KW"/>
</dbReference>
<dbReference type="OrthoDB" id="9811543at2"/>
<keyword evidence="1" id="KW-0479">Metal-binding</keyword>
<dbReference type="SUPFAM" id="SSF57716">
    <property type="entry name" value="Glucocorticoid receptor-like (DNA-binding domain)"/>
    <property type="match status" value="1"/>
</dbReference>
<dbReference type="PANTHER" id="PTHR33823">
    <property type="entry name" value="RNA POLYMERASE-BINDING TRANSCRIPTION FACTOR DKSA-RELATED"/>
    <property type="match status" value="1"/>
</dbReference>
<dbReference type="Proteomes" id="UP000198972">
    <property type="component" value="Unassembled WGS sequence"/>
</dbReference>
<reference evidence="6 7" key="1">
    <citation type="submission" date="2016-10" db="EMBL/GenBank/DDBJ databases">
        <authorList>
            <person name="de Groot N.N."/>
        </authorList>
    </citation>
    <scope>NUCLEOTIDE SEQUENCE [LARGE SCALE GENOMIC DNA]</scope>
    <source>
        <strain evidence="6 7">DSM 28129</strain>
    </source>
</reference>
<dbReference type="Pfam" id="PF01258">
    <property type="entry name" value="zf-dskA_traR"/>
    <property type="match status" value="1"/>
</dbReference>
<keyword evidence="7" id="KW-1185">Reference proteome</keyword>
<keyword evidence="3" id="KW-0862">Zinc</keyword>
<protein>
    <submittedName>
        <fullName evidence="6">Regulatory protein, yteA family</fullName>
    </submittedName>
</protein>
<evidence type="ECO:0000313" key="7">
    <source>
        <dbReference type="Proteomes" id="UP000198972"/>
    </source>
</evidence>
<dbReference type="AlphaFoldDB" id="A0A1G7FKZ0"/>
<evidence type="ECO:0000256" key="2">
    <source>
        <dbReference type="ARBA" id="ARBA00022771"/>
    </source>
</evidence>
<sequence length="245" mass="27571">MPHLTNEQRAELKAKLEAARKDLNSRLSQNDHYGMEESLRDNTGELSNIDNHPADLGSEMYERGKDIALIEQNELMLTRIEGALQAMEDGSYGVCLTCGKPISYERLSVIPETLYCKDHSPQSFVSAARPVEEQFLAPPFGRTSLDEHDDETEFDGEDSWQIVESYGTSNSPAFAEESEVDDYNDMEIEASSELDGFVEPFESFIATDIYGEKVFFYRNGVYRKMMSATEDLDSEDSLGTGSNTY</sequence>
<dbReference type="PROSITE" id="PS51128">
    <property type="entry name" value="ZF_DKSA_2"/>
    <property type="match status" value="1"/>
</dbReference>